<evidence type="ECO:0000313" key="1">
    <source>
        <dbReference type="EMBL" id="PWG04604.1"/>
    </source>
</evidence>
<sequence>MDFKTNRIILALMLFAFLPTSAQSFLKKKEKKAYECGYVHKESFFNKLKPMKLISKVTGGLIKAKPKSDLNDVALAVGYASSLIPKSQLDFATKTPGWETCGDGVSVYFLNKTGIGLTDTDGEVKLNGAKLEKAGMGTYFQGFSADKRGTQIIEVTSSNGDKVLVNIEPAKPLEIISVNGVEKGGDIIIDGTKDVVIELKGGDADPDSELFVEMIISAMSLKVQTHLYPSKAVNRIVIPKESFKNFENSPLPIIKKNTLSVTRVKNEMLYNTAAGVIQKTATFSDFVPFLAKGDIAGGSLIGNSFSKDKNTKASGKFKTVEGEYNVNINKGNPYTHPPMDKMKNVGVSSFVVRGNLYKGKTTTSTKTTYGFQTKTITTTKTTIKKWFPKLTDDNWQAFVNNLYDQFKNKLIGMGVNVVSVDDVLKTKAYAGMKPITDTVTATFIEKGAYGTKRLIKTGTIDYLKDIKTTFPADRTNEKIIQELNLDGLIAVTIDLDFDLESEGLNPVVKITAFSPNVTYRMPGKYFEMNFSTKAKSLKEAGKYNSSVGGPEQAIFKIIKGEEFLNAFQLAIEVLKKGEKENSAYHKIWKDRM</sequence>
<reference evidence="1 2" key="1">
    <citation type="submission" date="2018-05" db="EMBL/GenBank/DDBJ databases">
        <title>Polaribacter aquimarinus sp. nov., isolated from sediment in a sediment of sea.</title>
        <authorList>
            <person name="Lu D."/>
        </authorList>
    </citation>
    <scope>NUCLEOTIDE SEQUENCE [LARGE SCALE GENOMIC DNA]</scope>
    <source>
        <strain evidence="1 2">ZY113</strain>
    </source>
</reference>
<keyword evidence="2" id="KW-1185">Reference proteome</keyword>
<dbReference type="RefSeq" id="WP_109405444.1">
    <property type="nucleotide sequence ID" value="NZ_QFFG01000005.1"/>
</dbReference>
<dbReference type="OrthoDB" id="9793111at2"/>
<comment type="caution">
    <text evidence="1">The sequence shown here is derived from an EMBL/GenBank/DDBJ whole genome shotgun (WGS) entry which is preliminary data.</text>
</comment>
<accession>A0A2U2J8F9</accession>
<dbReference type="EMBL" id="QFFG01000005">
    <property type="protein sequence ID" value="PWG04604.1"/>
    <property type="molecule type" value="Genomic_DNA"/>
</dbReference>
<name>A0A2U2J8F9_9FLAO</name>
<gene>
    <name evidence="1" type="ORF">DIS07_11710</name>
</gene>
<evidence type="ECO:0000313" key="2">
    <source>
        <dbReference type="Proteomes" id="UP000245670"/>
    </source>
</evidence>
<organism evidence="1 2">
    <name type="scientific">Polaribacter aquimarinus</name>
    <dbReference type="NCBI Taxonomy" id="2100726"/>
    <lineage>
        <taxon>Bacteria</taxon>
        <taxon>Pseudomonadati</taxon>
        <taxon>Bacteroidota</taxon>
        <taxon>Flavobacteriia</taxon>
        <taxon>Flavobacteriales</taxon>
        <taxon>Flavobacteriaceae</taxon>
    </lineage>
</organism>
<dbReference type="AlphaFoldDB" id="A0A2U2J8F9"/>
<dbReference type="Proteomes" id="UP000245670">
    <property type="component" value="Unassembled WGS sequence"/>
</dbReference>
<protein>
    <submittedName>
        <fullName evidence="1">Uncharacterized protein</fullName>
    </submittedName>
</protein>
<proteinExistence type="predicted"/>